<dbReference type="KEGG" id="vta:B0632"/>
<gene>
    <name evidence="2" type="ORF">VTAP4600_B0632</name>
</gene>
<proteinExistence type="predicted"/>
<dbReference type="Pfam" id="PF13466">
    <property type="entry name" value="STAS_2"/>
    <property type="match status" value="1"/>
</dbReference>
<dbReference type="SUPFAM" id="SSF52091">
    <property type="entry name" value="SpoIIaa-like"/>
    <property type="match status" value="1"/>
</dbReference>
<dbReference type="PANTHER" id="PTHR35849">
    <property type="entry name" value="BLR2341 PROTEIN"/>
    <property type="match status" value="1"/>
</dbReference>
<evidence type="ECO:0000259" key="1">
    <source>
        <dbReference type="PROSITE" id="PS50801"/>
    </source>
</evidence>
<dbReference type="OrthoDB" id="5876963at2"/>
<reference evidence="2 3" key="1">
    <citation type="submission" date="2017-10" db="EMBL/GenBank/DDBJ databases">
        <authorList>
            <person name="Banno H."/>
            <person name="Chua N.-H."/>
        </authorList>
    </citation>
    <scope>NUCLEOTIDE SEQUENCE [LARGE SCALE GENOMIC DNA]</scope>
    <source>
        <strain evidence="2">Vibrio tapetis CECT4600</strain>
    </source>
</reference>
<evidence type="ECO:0000313" key="2">
    <source>
        <dbReference type="EMBL" id="SON52243.1"/>
    </source>
</evidence>
<dbReference type="RefSeq" id="WP_102524544.1">
    <property type="nucleotide sequence ID" value="NZ_LT960612.1"/>
</dbReference>
<evidence type="ECO:0000313" key="3">
    <source>
        <dbReference type="Proteomes" id="UP000235828"/>
    </source>
</evidence>
<protein>
    <submittedName>
        <fullName evidence="2">Putative Sulphate transporter/antisigma-factor antagonist STAS</fullName>
    </submittedName>
</protein>
<dbReference type="InterPro" id="IPR036513">
    <property type="entry name" value="STAS_dom_sf"/>
</dbReference>
<dbReference type="Gene3D" id="3.30.750.24">
    <property type="entry name" value="STAS domain"/>
    <property type="match status" value="1"/>
</dbReference>
<dbReference type="EMBL" id="LT960612">
    <property type="protein sequence ID" value="SON52243.1"/>
    <property type="molecule type" value="Genomic_DNA"/>
</dbReference>
<dbReference type="InterPro" id="IPR058548">
    <property type="entry name" value="MlaB-like_STAS"/>
</dbReference>
<dbReference type="PANTHER" id="PTHR35849:SF2">
    <property type="entry name" value="BLR2341 PROTEIN"/>
    <property type="match status" value="1"/>
</dbReference>
<feature type="domain" description="STAS" evidence="1">
    <location>
        <begin position="1"/>
        <end position="87"/>
    </location>
</feature>
<dbReference type="AlphaFoldDB" id="A0A2N8ZK00"/>
<dbReference type="InterPro" id="IPR052746">
    <property type="entry name" value="MlaB_ABC_Transporter"/>
</dbReference>
<keyword evidence="3" id="KW-1185">Reference proteome</keyword>
<name>A0A2N8ZK00_9VIBR</name>
<dbReference type="InterPro" id="IPR002645">
    <property type="entry name" value="STAS_dom"/>
</dbReference>
<dbReference type="PROSITE" id="PS50801">
    <property type="entry name" value="STAS"/>
    <property type="match status" value="1"/>
</dbReference>
<accession>A0A2N8ZK00</accession>
<sequence length="87" mass="9685">MQCQLDESLEISNVLNSKIEYQQWLDNHELLIIDASSVSRIDAAGLQALASLFLTAKQTHTEIRLINVADKLSDGIELLALTNIFES</sequence>
<organism evidence="2 3">
    <name type="scientific">Vibrio tapetis subsp. tapetis</name>
    <dbReference type="NCBI Taxonomy" id="1671868"/>
    <lineage>
        <taxon>Bacteria</taxon>
        <taxon>Pseudomonadati</taxon>
        <taxon>Pseudomonadota</taxon>
        <taxon>Gammaproteobacteria</taxon>
        <taxon>Vibrionales</taxon>
        <taxon>Vibrionaceae</taxon>
        <taxon>Vibrio</taxon>
    </lineage>
</organism>
<dbReference type="Proteomes" id="UP000235828">
    <property type="component" value="Chromosome B"/>
</dbReference>